<organism evidence="12 13">
    <name type="scientific">Thalassoglobus neptunius</name>
    <dbReference type="NCBI Taxonomy" id="1938619"/>
    <lineage>
        <taxon>Bacteria</taxon>
        <taxon>Pseudomonadati</taxon>
        <taxon>Planctomycetota</taxon>
        <taxon>Planctomycetia</taxon>
        <taxon>Planctomycetales</taxon>
        <taxon>Planctomycetaceae</taxon>
        <taxon>Thalassoglobus</taxon>
    </lineage>
</organism>
<evidence type="ECO:0000256" key="3">
    <source>
        <dbReference type="ARBA" id="ARBA00022679"/>
    </source>
</evidence>
<evidence type="ECO:0000256" key="1">
    <source>
        <dbReference type="ARBA" id="ARBA00004752"/>
    </source>
</evidence>
<evidence type="ECO:0000256" key="2">
    <source>
        <dbReference type="ARBA" id="ARBA00005992"/>
    </source>
</evidence>
<sequence length="445" mass="49832">MYEYQQQKHPLQTFQFWFVILICVCGVAAWQSGMLADRNVEPSVTRQVVNVPDEAMPPIPGTDKDRSPSTKSNDQIAENDQIAATVEQPETETQAVDLTIPEAPMQTEERDSSETTQHRLDDNQSTGDLESDAPKVITLSFNQVVEADSSESGIQQVAAVTTATTPEEHDFSLPESESVEETADHLSENGNVEASHIDEVHELRPAQPRLKAVPLDLESIDTMVAEGREVEALRQLSIWYWKEPASRSQFSDRLTVLSRRVYFHKQPHYIEPYEVVFGDSLETIAKQYQVPWEYLSRINQTPPDRIRAGQKLKVNQGPFDVVVDLSDYELTVHSQGYFVVRMPVGIGRDGLTPVGRFRVTEKVAEPTYQGQHRTTASSHPTSSDGKFWIAFNDEDASLNGIGFHGTIDPESIGRAESNGSIRLHNQHIQDLFHLVTVGSEVVVCH</sequence>
<keyword evidence="4 7" id="KW-0133">Cell shape</keyword>
<dbReference type="GO" id="GO:0071972">
    <property type="term" value="F:peptidoglycan L,D-transpeptidase activity"/>
    <property type="evidence" value="ECO:0007669"/>
    <property type="project" value="TreeGrafter"/>
</dbReference>
<dbReference type="OrthoDB" id="9787225at2"/>
<dbReference type="PANTHER" id="PTHR30582">
    <property type="entry name" value="L,D-TRANSPEPTIDASE"/>
    <property type="match status" value="1"/>
</dbReference>
<name>A0A5C5X2N6_9PLAN</name>
<evidence type="ECO:0000256" key="5">
    <source>
        <dbReference type="ARBA" id="ARBA00022984"/>
    </source>
</evidence>
<proteinExistence type="inferred from homology"/>
<dbReference type="Gene3D" id="2.40.440.10">
    <property type="entry name" value="L,D-transpeptidase catalytic domain-like"/>
    <property type="match status" value="1"/>
</dbReference>
<evidence type="ECO:0000256" key="4">
    <source>
        <dbReference type="ARBA" id="ARBA00022960"/>
    </source>
</evidence>
<feature type="region of interest" description="Disordered" evidence="8">
    <location>
        <begin position="47"/>
        <end position="133"/>
    </location>
</feature>
<feature type="domain" description="LysM" evidence="10">
    <location>
        <begin position="271"/>
        <end position="314"/>
    </location>
</feature>
<dbReference type="InterPro" id="IPR005490">
    <property type="entry name" value="LD_TPept_cat_dom"/>
</dbReference>
<dbReference type="GO" id="GO:0018104">
    <property type="term" value="P:peptidoglycan-protein cross-linking"/>
    <property type="evidence" value="ECO:0007669"/>
    <property type="project" value="TreeGrafter"/>
</dbReference>
<dbReference type="InterPro" id="IPR050979">
    <property type="entry name" value="LD-transpeptidase"/>
</dbReference>
<dbReference type="EC" id="2.-.-.-" evidence="12"/>
<dbReference type="InterPro" id="IPR038063">
    <property type="entry name" value="Transpep_catalytic_dom"/>
</dbReference>
<dbReference type="GO" id="GO:0008360">
    <property type="term" value="P:regulation of cell shape"/>
    <property type="evidence" value="ECO:0007669"/>
    <property type="project" value="UniProtKB-UniRule"/>
</dbReference>
<dbReference type="UniPathway" id="UPA00219"/>
<accession>A0A5C5X2N6</accession>
<dbReference type="GO" id="GO:0005576">
    <property type="term" value="C:extracellular region"/>
    <property type="evidence" value="ECO:0007669"/>
    <property type="project" value="TreeGrafter"/>
</dbReference>
<feature type="compositionally biased region" description="Basic and acidic residues" evidence="8">
    <location>
        <begin position="107"/>
        <end position="122"/>
    </location>
</feature>
<feature type="domain" description="L,D-TPase catalytic" evidence="11">
    <location>
        <begin position="319"/>
        <end position="444"/>
    </location>
</feature>
<evidence type="ECO:0000256" key="6">
    <source>
        <dbReference type="ARBA" id="ARBA00023316"/>
    </source>
</evidence>
<comment type="caution">
    <text evidence="12">The sequence shown here is derived from an EMBL/GenBank/DDBJ whole genome shotgun (WGS) entry which is preliminary data.</text>
</comment>
<dbReference type="GO" id="GO:0071555">
    <property type="term" value="P:cell wall organization"/>
    <property type="evidence" value="ECO:0007669"/>
    <property type="project" value="UniProtKB-UniRule"/>
</dbReference>
<dbReference type="SMART" id="SM00257">
    <property type="entry name" value="LysM"/>
    <property type="match status" value="1"/>
</dbReference>
<dbReference type="Gene3D" id="3.10.350.10">
    <property type="entry name" value="LysM domain"/>
    <property type="match status" value="1"/>
</dbReference>
<keyword evidence="5 7" id="KW-0573">Peptidoglycan synthesis</keyword>
<dbReference type="InterPro" id="IPR036779">
    <property type="entry name" value="LysM_dom_sf"/>
</dbReference>
<evidence type="ECO:0000259" key="10">
    <source>
        <dbReference type="PROSITE" id="PS51782"/>
    </source>
</evidence>
<dbReference type="Pfam" id="PF01476">
    <property type="entry name" value="LysM"/>
    <property type="match status" value="1"/>
</dbReference>
<keyword evidence="13" id="KW-1185">Reference proteome</keyword>
<evidence type="ECO:0000256" key="7">
    <source>
        <dbReference type="PROSITE-ProRule" id="PRU01373"/>
    </source>
</evidence>
<dbReference type="PROSITE" id="PS51782">
    <property type="entry name" value="LYSM"/>
    <property type="match status" value="1"/>
</dbReference>
<dbReference type="InterPro" id="IPR018392">
    <property type="entry name" value="LysM"/>
</dbReference>
<keyword evidence="3 12" id="KW-0808">Transferase</keyword>
<gene>
    <name evidence="12" type="primary">ykuD</name>
    <name evidence="12" type="ORF">KOR42_05540</name>
</gene>
<dbReference type="EMBL" id="SIHI01000001">
    <property type="protein sequence ID" value="TWT57196.1"/>
    <property type="molecule type" value="Genomic_DNA"/>
</dbReference>
<comment type="caution">
    <text evidence="7">Lacks conserved residue(s) required for the propagation of feature annotation.</text>
</comment>
<comment type="similarity">
    <text evidence="2">Belongs to the YkuD family.</text>
</comment>
<keyword evidence="9" id="KW-1133">Transmembrane helix</keyword>
<reference evidence="12 13" key="1">
    <citation type="submission" date="2019-02" db="EMBL/GenBank/DDBJ databases">
        <title>Deep-cultivation of Planctomycetes and their phenomic and genomic characterization uncovers novel biology.</title>
        <authorList>
            <person name="Wiegand S."/>
            <person name="Jogler M."/>
            <person name="Boedeker C."/>
            <person name="Pinto D."/>
            <person name="Vollmers J."/>
            <person name="Rivas-Marin E."/>
            <person name="Kohn T."/>
            <person name="Peeters S.H."/>
            <person name="Heuer A."/>
            <person name="Rast P."/>
            <person name="Oberbeckmann S."/>
            <person name="Bunk B."/>
            <person name="Jeske O."/>
            <person name="Meyerdierks A."/>
            <person name="Storesund J.E."/>
            <person name="Kallscheuer N."/>
            <person name="Luecker S."/>
            <person name="Lage O.M."/>
            <person name="Pohl T."/>
            <person name="Merkel B.J."/>
            <person name="Hornburger P."/>
            <person name="Mueller R.-W."/>
            <person name="Bruemmer F."/>
            <person name="Labrenz M."/>
            <person name="Spormann A.M."/>
            <person name="Op Den Camp H."/>
            <person name="Overmann J."/>
            <person name="Amann R."/>
            <person name="Jetten M.S.M."/>
            <person name="Mascher T."/>
            <person name="Medema M.H."/>
            <person name="Devos D.P."/>
            <person name="Kaster A.-K."/>
            <person name="Ovreas L."/>
            <person name="Rohde M."/>
            <person name="Galperin M.Y."/>
            <person name="Jogler C."/>
        </authorList>
    </citation>
    <scope>NUCLEOTIDE SEQUENCE [LARGE SCALE GENOMIC DNA]</scope>
    <source>
        <strain evidence="12 13">KOR42</strain>
    </source>
</reference>
<dbReference type="SUPFAM" id="SSF54106">
    <property type="entry name" value="LysM domain"/>
    <property type="match status" value="1"/>
</dbReference>
<evidence type="ECO:0000256" key="8">
    <source>
        <dbReference type="SAM" id="MobiDB-lite"/>
    </source>
</evidence>
<keyword evidence="9" id="KW-0472">Membrane</keyword>
<dbReference type="CDD" id="cd00118">
    <property type="entry name" value="LysM"/>
    <property type="match status" value="1"/>
</dbReference>
<dbReference type="RefSeq" id="WP_146507063.1">
    <property type="nucleotide sequence ID" value="NZ_SIHI01000001.1"/>
</dbReference>
<dbReference type="CDD" id="cd16913">
    <property type="entry name" value="YkuD_like"/>
    <property type="match status" value="1"/>
</dbReference>
<dbReference type="AlphaFoldDB" id="A0A5C5X2N6"/>
<dbReference type="PROSITE" id="PS52029">
    <property type="entry name" value="LD_TPASE"/>
    <property type="match status" value="1"/>
</dbReference>
<feature type="compositionally biased region" description="Polar residues" evidence="8">
    <location>
        <begin position="69"/>
        <end position="78"/>
    </location>
</feature>
<protein>
    <submittedName>
        <fullName evidence="12">Putative L,D-transpeptidase YkuD</fullName>
        <ecNumber evidence="12">2.-.-.-</ecNumber>
    </submittedName>
</protein>
<evidence type="ECO:0000256" key="9">
    <source>
        <dbReference type="SAM" id="Phobius"/>
    </source>
</evidence>
<dbReference type="Proteomes" id="UP000317243">
    <property type="component" value="Unassembled WGS sequence"/>
</dbReference>
<evidence type="ECO:0000313" key="13">
    <source>
        <dbReference type="Proteomes" id="UP000317243"/>
    </source>
</evidence>
<keyword evidence="6 7" id="KW-0961">Cell wall biogenesis/degradation</keyword>
<comment type="pathway">
    <text evidence="1 7">Cell wall biogenesis; peptidoglycan biosynthesis.</text>
</comment>
<dbReference type="SUPFAM" id="SSF141523">
    <property type="entry name" value="L,D-transpeptidase catalytic domain-like"/>
    <property type="match status" value="1"/>
</dbReference>
<keyword evidence="9" id="KW-0812">Transmembrane</keyword>
<dbReference type="Pfam" id="PF03734">
    <property type="entry name" value="YkuD"/>
    <property type="match status" value="1"/>
</dbReference>
<dbReference type="GO" id="GO:0016740">
    <property type="term" value="F:transferase activity"/>
    <property type="evidence" value="ECO:0007669"/>
    <property type="project" value="UniProtKB-KW"/>
</dbReference>
<evidence type="ECO:0000259" key="11">
    <source>
        <dbReference type="PROSITE" id="PS52029"/>
    </source>
</evidence>
<feature type="transmembrane region" description="Helical" evidence="9">
    <location>
        <begin position="12"/>
        <end position="30"/>
    </location>
</feature>
<evidence type="ECO:0000313" key="12">
    <source>
        <dbReference type="EMBL" id="TWT57196.1"/>
    </source>
</evidence>